<organism evidence="1 2">
    <name type="scientific">Hyaloscypha bicolor E</name>
    <dbReference type="NCBI Taxonomy" id="1095630"/>
    <lineage>
        <taxon>Eukaryota</taxon>
        <taxon>Fungi</taxon>
        <taxon>Dikarya</taxon>
        <taxon>Ascomycota</taxon>
        <taxon>Pezizomycotina</taxon>
        <taxon>Leotiomycetes</taxon>
        <taxon>Helotiales</taxon>
        <taxon>Hyaloscyphaceae</taxon>
        <taxon>Hyaloscypha</taxon>
        <taxon>Hyaloscypha bicolor</taxon>
    </lineage>
</organism>
<accession>A0A2J6SSY8</accession>
<proteinExistence type="predicted"/>
<evidence type="ECO:0000313" key="1">
    <source>
        <dbReference type="EMBL" id="PMD53895.1"/>
    </source>
</evidence>
<dbReference type="AlphaFoldDB" id="A0A2J6SSY8"/>
<evidence type="ECO:0000313" key="2">
    <source>
        <dbReference type="Proteomes" id="UP000235371"/>
    </source>
</evidence>
<protein>
    <submittedName>
        <fullName evidence="1">Uncharacterized protein</fullName>
    </submittedName>
</protein>
<keyword evidence="2" id="KW-1185">Reference proteome</keyword>
<sequence length="174" mass="19758">MPSITDKRILTKEWNEEQHCWFLVVDLSISIPKRRELTRYVSETLQQPRLLTFAETCGKGEKAYQYGVSFQPGGGPQRAQLTKTARKEDKINGSEINYRLLDFCNKVASIGLRELASAARRHENLKHASLIPGPKEATFLRTNSKTSPRLVPTLRTRSESSETLILTLAMTLLR</sequence>
<dbReference type="OrthoDB" id="10361268at2759"/>
<dbReference type="GeneID" id="36591856"/>
<reference evidence="1 2" key="1">
    <citation type="submission" date="2016-04" db="EMBL/GenBank/DDBJ databases">
        <title>A degradative enzymes factory behind the ericoid mycorrhizal symbiosis.</title>
        <authorList>
            <consortium name="DOE Joint Genome Institute"/>
            <person name="Martino E."/>
            <person name="Morin E."/>
            <person name="Grelet G."/>
            <person name="Kuo A."/>
            <person name="Kohler A."/>
            <person name="Daghino S."/>
            <person name="Barry K."/>
            <person name="Choi C."/>
            <person name="Cichocki N."/>
            <person name="Clum A."/>
            <person name="Copeland A."/>
            <person name="Hainaut M."/>
            <person name="Haridas S."/>
            <person name="Labutti K."/>
            <person name="Lindquist E."/>
            <person name="Lipzen A."/>
            <person name="Khouja H.-R."/>
            <person name="Murat C."/>
            <person name="Ohm R."/>
            <person name="Olson A."/>
            <person name="Spatafora J."/>
            <person name="Veneault-Fourrey C."/>
            <person name="Henrissat B."/>
            <person name="Grigoriev I."/>
            <person name="Martin F."/>
            <person name="Perotto S."/>
        </authorList>
    </citation>
    <scope>NUCLEOTIDE SEQUENCE [LARGE SCALE GENOMIC DNA]</scope>
    <source>
        <strain evidence="1 2">E</strain>
    </source>
</reference>
<dbReference type="Proteomes" id="UP000235371">
    <property type="component" value="Unassembled WGS sequence"/>
</dbReference>
<name>A0A2J6SSY8_9HELO</name>
<dbReference type="RefSeq" id="XP_024730799.1">
    <property type="nucleotide sequence ID" value="XM_024883779.1"/>
</dbReference>
<dbReference type="InParanoid" id="A0A2J6SSY8"/>
<dbReference type="EMBL" id="KZ613866">
    <property type="protein sequence ID" value="PMD53895.1"/>
    <property type="molecule type" value="Genomic_DNA"/>
</dbReference>
<gene>
    <name evidence="1" type="ORF">K444DRAFT_634707</name>
</gene>